<evidence type="ECO:0000256" key="1">
    <source>
        <dbReference type="ARBA" id="ARBA00022676"/>
    </source>
</evidence>
<comment type="caution">
    <text evidence="5">The sequence shown here is derived from an EMBL/GenBank/DDBJ whole genome shotgun (WGS) entry which is preliminary data.</text>
</comment>
<dbReference type="InterPro" id="IPR036028">
    <property type="entry name" value="SH3-like_dom_sf"/>
</dbReference>
<dbReference type="PANTHER" id="PTHR13132:SF29">
    <property type="entry name" value="ALPHA-(1,6)-FUCOSYLTRANSFERASE"/>
    <property type="match status" value="1"/>
</dbReference>
<evidence type="ECO:0000256" key="3">
    <source>
        <dbReference type="PROSITE-ProRule" id="PRU00992"/>
    </source>
</evidence>
<evidence type="ECO:0000313" key="5">
    <source>
        <dbReference type="EMBL" id="CAD2142309.1"/>
    </source>
</evidence>
<dbReference type="InterPro" id="IPR045573">
    <property type="entry name" value="Fut8_N_cat"/>
</dbReference>
<evidence type="ECO:0000256" key="2">
    <source>
        <dbReference type="ARBA" id="ARBA00022679"/>
    </source>
</evidence>
<dbReference type="Proteomes" id="UP000580250">
    <property type="component" value="Unassembled WGS sequence"/>
</dbReference>
<gene>
    <name evidence="5" type="ORF">MENT_LOCUS7166</name>
</gene>
<accession>A0A6V7U1E7</accession>
<protein>
    <recommendedName>
        <fullName evidence="4">GT23 domain-containing protein</fullName>
    </recommendedName>
</protein>
<dbReference type="GO" id="GO:0006487">
    <property type="term" value="P:protein N-linked glycosylation"/>
    <property type="evidence" value="ECO:0007669"/>
    <property type="project" value="TreeGrafter"/>
</dbReference>
<keyword evidence="1 3" id="KW-0328">Glycosyltransferase</keyword>
<keyword evidence="2 3" id="KW-0808">Transferase</keyword>
<evidence type="ECO:0000313" key="6">
    <source>
        <dbReference type="Proteomes" id="UP000580250"/>
    </source>
</evidence>
<dbReference type="PROSITE" id="PS51659">
    <property type="entry name" value="GT23"/>
    <property type="match status" value="1"/>
</dbReference>
<organism evidence="5 6">
    <name type="scientific">Meloidogyne enterolobii</name>
    <name type="common">Root-knot nematode worm</name>
    <name type="synonym">Meloidogyne mayaguensis</name>
    <dbReference type="NCBI Taxonomy" id="390850"/>
    <lineage>
        <taxon>Eukaryota</taxon>
        <taxon>Metazoa</taxon>
        <taxon>Ecdysozoa</taxon>
        <taxon>Nematoda</taxon>
        <taxon>Chromadorea</taxon>
        <taxon>Rhabditida</taxon>
        <taxon>Tylenchina</taxon>
        <taxon>Tylenchomorpha</taxon>
        <taxon>Tylenchoidea</taxon>
        <taxon>Meloidogynidae</taxon>
        <taxon>Meloidogyninae</taxon>
        <taxon>Meloidogyne</taxon>
    </lineage>
</organism>
<dbReference type="PANTHER" id="PTHR13132">
    <property type="entry name" value="ALPHA- 1,6 -FUCOSYLTRANSFERASE"/>
    <property type="match status" value="1"/>
</dbReference>
<feature type="region of interest" description="Important for donor substrate binding" evidence="3">
    <location>
        <begin position="233"/>
        <end position="234"/>
    </location>
</feature>
<proteinExistence type="inferred from homology"/>
<feature type="domain" description="GT23" evidence="4">
    <location>
        <begin position="74"/>
        <end position="366"/>
    </location>
</feature>
<dbReference type="Gene3D" id="3.40.50.11350">
    <property type="match status" value="1"/>
</dbReference>
<dbReference type="OrthoDB" id="6435034at2759"/>
<dbReference type="GO" id="GO:0046921">
    <property type="term" value="F:alpha-(1-&gt;6)-fucosyltransferase activity"/>
    <property type="evidence" value="ECO:0007669"/>
    <property type="project" value="TreeGrafter"/>
</dbReference>
<dbReference type="EMBL" id="CAJEWN010000029">
    <property type="protein sequence ID" value="CAD2142309.1"/>
    <property type="molecule type" value="Genomic_DNA"/>
</dbReference>
<evidence type="ECO:0000259" key="4">
    <source>
        <dbReference type="PROSITE" id="PS51659"/>
    </source>
</evidence>
<name>A0A6V7U1E7_MELEN</name>
<sequence>MTLAQKYLYLRNLYNYNSARNDQQTHFIYKQIISDLSTERMIHTKQNNSQKLTLLSETIQNAINSLQNPLNCSEARILVCPIDGPNWGFGFLTHQIRNCLTFAMKSGRTMVIQNDKPIYKFNATWNDLFMPASNCSFSEHAQPFLPLNEYLDIEQSDRILIFQHRLELRISAFRFVPIELKNLLKYHSNPTIWFHGQLVKYIWRINEITERVTKQFASNIPFECGPVVGIHVRRTDKISEAKLHDLEEYMEWVDFWFDVMDGPNLLTPKPSNCTNRRMLFIASDLPALKNVVEEANSKWSDKYEIYFGKFNTTYDSKEALAEIIAVTHILAKCQFLVCTFSSNACQVTYEFMQSIQGDASENAYSLDYFYNELWFDTEMEATAEYKPIQDYPLNPDEMWAEKGDIIVVKSPIDQNGYIRGKNPHLNSEGRFPMYLLKEHLIFDNFSVFFNISI</sequence>
<dbReference type="AlphaFoldDB" id="A0A6V7U1E7"/>
<dbReference type="SUPFAM" id="SSF50044">
    <property type="entry name" value="SH3-domain"/>
    <property type="match status" value="1"/>
</dbReference>
<dbReference type="InterPro" id="IPR027350">
    <property type="entry name" value="GT23_dom"/>
</dbReference>
<comment type="similarity">
    <text evidence="3">Belongs to the glycosyltransferase 23 family.</text>
</comment>
<dbReference type="Pfam" id="PF19745">
    <property type="entry name" value="FUT8_N_cat"/>
    <property type="match status" value="1"/>
</dbReference>
<reference evidence="5 6" key="1">
    <citation type="submission" date="2020-08" db="EMBL/GenBank/DDBJ databases">
        <authorList>
            <person name="Koutsovoulos G."/>
            <person name="Danchin GJ E."/>
        </authorList>
    </citation>
    <scope>NUCLEOTIDE SEQUENCE [LARGE SCALE GENOMIC DNA]</scope>
</reference>